<sequence>MLVSFLRGVPVLECLDYIVPAASTSIPTVAVNYRLATHSQYHIDIHRTSSSLQGPQLRGKITDDRLAGRLINTLLKKPTLEELHSEGVIETHSDAHNQTLKAYFRSTTVLKVFTITINDLSLQTAVLEGVLENGSIEKLTLRLFEGTEESTALVSRIIKDKGALHSLSISLAILSADSEPLGLHSLYDCWASHSE</sequence>
<organism evidence="1 2">
    <name type="scientific">Rhipicephalus microplus</name>
    <name type="common">Cattle tick</name>
    <name type="synonym">Boophilus microplus</name>
    <dbReference type="NCBI Taxonomy" id="6941"/>
    <lineage>
        <taxon>Eukaryota</taxon>
        <taxon>Metazoa</taxon>
        <taxon>Ecdysozoa</taxon>
        <taxon>Arthropoda</taxon>
        <taxon>Chelicerata</taxon>
        <taxon>Arachnida</taxon>
        <taxon>Acari</taxon>
        <taxon>Parasitiformes</taxon>
        <taxon>Ixodida</taxon>
        <taxon>Ixodoidea</taxon>
        <taxon>Ixodidae</taxon>
        <taxon>Rhipicephalinae</taxon>
        <taxon>Rhipicephalus</taxon>
        <taxon>Boophilus</taxon>
    </lineage>
</organism>
<dbReference type="EMBL" id="JABSTU010000009">
    <property type="protein sequence ID" value="KAH8021056.1"/>
    <property type="molecule type" value="Genomic_DNA"/>
</dbReference>
<comment type="caution">
    <text evidence="1">The sequence shown here is derived from an EMBL/GenBank/DDBJ whole genome shotgun (WGS) entry which is preliminary data.</text>
</comment>
<proteinExistence type="predicted"/>
<gene>
    <name evidence="1" type="ORF">HPB51_012340</name>
</gene>
<reference evidence="1" key="2">
    <citation type="submission" date="2021-09" db="EMBL/GenBank/DDBJ databases">
        <authorList>
            <person name="Jia N."/>
            <person name="Wang J."/>
            <person name="Shi W."/>
            <person name="Du L."/>
            <person name="Sun Y."/>
            <person name="Zhan W."/>
            <person name="Jiang J."/>
            <person name="Wang Q."/>
            <person name="Zhang B."/>
            <person name="Ji P."/>
            <person name="Sakyi L.B."/>
            <person name="Cui X."/>
            <person name="Yuan T."/>
            <person name="Jiang B."/>
            <person name="Yang W."/>
            <person name="Lam T.T.-Y."/>
            <person name="Chang Q."/>
            <person name="Ding S."/>
            <person name="Wang X."/>
            <person name="Zhu J."/>
            <person name="Ruan X."/>
            <person name="Zhao L."/>
            <person name="Wei J."/>
            <person name="Que T."/>
            <person name="Du C."/>
            <person name="Cheng J."/>
            <person name="Dai P."/>
            <person name="Han X."/>
            <person name="Huang E."/>
            <person name="Gao Y."/>
            <person name="Liu J."/>
            <person name="Shao H."/>
            <person name="Ye R."/>
            <person name="Li L."/>
            <person name="Wei W."/>
            <person name="Wang X."/>
            <person name="Wang C."/>
            <person name="Huo Q."/>
            <person name="Li W."/>
            <person name="Guo W."/>
            <person name="Chen H."/>
            <person name="Chen S."/>
            <person name="Zhou L."/>
            <person name="Zhou L."/>
            <person name="Ni X."/>
            <person name="Tian J."/>
            <person name="Zhou Y."/>
            <person name="Sheng Y."/>
            <person name="Liu T."/>
            <person name="Pan Y."/>
            <person name="Xia L."/>
            <person name="Li J."/>
            <person name="Zhao F."/>
            <person name="Cao W."/>
        </authorList>
    </citation>
    <scope>NUCLEOTIDE SEQUENCE</scope>
    <source>
        <strain evidence="1">Rmic-2018</strain>
        <tissue evidence="1">Larvae</tissue>
    </source>
</reference>
<keyword evidence="2" id="KW-1185">Reference proteome</keyword>
<name>A0A9J6DGN7_RHIMP</name>
<dbReference type="AlphaFoldDB" id="A0A9J6DGN7"/>
<accession>A0A9J6DGN7</accession>
<evidence type="ECO:0000313" key="1">
    <source>
        <dbReference type="EMBL" id="KAH8021056.1"/>
    </source>
</evidence>
<dbReference type="Proteomes" id="UP000821866">
    <property type="component" value="Chromosome 7"/>
</dbReference>
<protein>
    <submittedName>
        <fullName evidence="1">Uncharacterized protein</fullName>
    </submittedName>
</protein>
<reference evidence="1" key="1">
    <citation type="journal article" date="2020" name="Cell">
        <title>Large-Scale Comparative Analyses of Tick Genomes Elucidate Their Genetic Diversity and Vector Capacities.</title>
        <authorList>
            <consortium name="Tick Genome and Microbiome Consortium (TIGMIC)"/>
            <person name="Jia N."/>
            <person name="Wang J."/>
            <person name="Shi W."/>
            <person name="Du L."/>
            <person name="Sun Y."/>
            <person name="Zhan W."/>
            <person name="Jiang J.F."/>
            <person name="Wang Q."/>
            <person name="Zhang B."/>
            <person name="Ji P."/>
            <person name="Bell-Sakyi L."/>
            <person name="Cui X.M."/>
            <person name="Yuan T.T."/>
            <person name="Jiang B.G."/>
            <person name="Yang W.F."/>
            <person name="Lam T.T."/>
            <person name="Chang Q.C."/>
            <person name="Ding S.J."/>
            <person name="Wang X.J."/>
            <person name="Zhu J.G."/>
            <person name="Ruan X.D."/>
            <person name="Zhao L."/>
            <person name="Wei J.T."/>
            <person name="Ye R.Z."/>
            <person name="Que T.C."/>
            <person name="Du C.H."/>
            <person name="Zhou Y.H."/>
            <person name="Cheng J.X."/>
            <person name="Dai P.F."/>
            <person name="Guo W.B."/>
            <person name="Han X.H."/>
            <person name="Huang E.J."/>
            <person name="Li L.F."/>
            <person name="Wei W."/>
            <person name="Gao Y.C."/>
            <person name="Liu J.Z."/>
            <person name="Shao H.Z."/>
            <person name="Wang X."/>
            <person name="Wang C.C."/>
            <person name="Yang T.C."/>
            <person name="Huo Q.B."/>
            <person name="Li W."/>
            <person name="Chen H.Y."/>
            <person name="Chen S.E."/>
            <person name="Zhou L.G."/>
            <person name="Ni X.B."/>
            <person name="Tian J.H."/>
            <person name="Sheng Y."/>
            <person name="Liu T."/>
            <person name="Pan Y.S."/>
            <person name="Xia L.Y."/>
            <person name="Li J."/>
            <person name="Zhao F."/>
            <person name="Cao W.C."/>
        </authorList>
    </citation>
    <scope>NUCLEOTIDE SEQUENCE</scope>
    <source>
        <strain evidence="1">Rmic-2018</strain>
    </source>
</reference>
<evidence type="ECO:0000313" key="2">
    <source>
        <dbReference type="Proteomes" id="UP000821866"/>
    </source>
</evidence>